<dbReference type="EMBL" id="JAHFYH010000128">
    <property type="protein sequence ID" value="KAH0211924.1"/>
    <property type="molecule type" value="Genomic_DNA"/>
</dbReference>
<organism evidence="1 2">
    <name type="scientific">Aureobasidium melanogenum</name>
    <name type="common">Aureobasidium pullulans var. melanogenum</name>
    <dbReference type="NCBI Taxonomy" id="46634"/>
    <lineage>
        <taxon>Eukaryota</taxon>
        <taxon>Fungi</taxon>
        <taxon>Dikarya</taxon>
        <taxon>Ascomycota</taxon>
        <taxon>Pezizomycotina</taxon>
        <taxon>Dothideomycetes</taxon>
        <taxon>Dothideomycetidae</taxon>
        <taxon>Dothideales</taxon>
        <taxon>Saccotheciaceae</taxon>
        <taxon>Aureobasidium</taxon>
    </lineage>
</organism>
<dbReference type="Proteomes" id="UP000767238">
    <property type="component" value="Unassembled WGS sequence"/>
</dbReference>
<proteinExistence type="predicted"/>
<gene>
    <name evidence="1" type="ORF">KCV03_g9554</name>
</gene>
<evidence type="ECO:0000313" key="2">
    <source>
        <dbReference type="Proteomes" id="UP000767238"/>
    </source>
</evidence>
<dbReference type="AlphaFoldDB" id="A0A9P8G7Q7"/>
<sequence length="236" mass="27413">MTAAKLYHTILPYITPENNELLKPALWKRNITADTIYVDPDSSYRIKGILDWRYAEVVPVYRQVNQPPFLSKYGDAASSSAPDTLHDIYARVVSGRPMNYVMQALRFKKTTEYWLLESAHDILKDNGISFLTRAIEYIQNERPDIAEMLEDDPELSTTNLLKNFEQQIAFHQRKENLIQKVRAELGDLVAEDWTVRPEDYNTAKMVLASTKDRLCKHTPTDQAAMREWEALWPFDD</sequence>
<feature type="non-terminal residue" evidence="1">
    <location>
        <position position="236"/>
    </location>
</feature>
<reference evidence="1" key="2">
    <citation type="submission" date="2021-08" db="EMBL/GenBank/DDBJ databases">
        <authorList>
            <person name="Gostincar C."/>
            <person name="Sun X."/>
            <person name="Song Z."/>
            <person name="Gunde-Cimerman N."/>
        </authorList>
    </citation>
    <scope>NUCLEOTIDE SEQUENCE</scope>
    <source>
        <strain evidence="1">EXF-8016</strain>
    </source>
</reference>
<comment type="caution">
    <text evidence="1">The sequence shown here is derived from an EMBL/GenBank/DDBJ whole genome shotgun (WGS) entry which is preliminary data.</text>
</comment>
<protein>
    <submittedName>
        <fullName evidence="1">Uncharacterized protein</fullName>
    </submittedName>
</protein>
<name>A0A9P8G7Q7_AURME</name>
<accession>A0A9P8G7Q7</accession>
<evidence type="ECO:0000313" key="1">
    <source>
        <dbReference type="EMBL" id="KAH0211924.1"/>
    </source>
</evidence>
<reference evidence="1" key="1">
    <citation type="journal article" date="2021" name="J Fungi (Basel)">
        <title>Virulence traits and population genomics of the black yeast Aureobasidium melanogenum.</title>
        <authorList>
            <person name="Cernosa A."/>
            <person name="Sun X."/>
            <person name="Gostincar C."/>
            <person name="Fang C."/>
            <person name="Gunde-Cimerman N."/>
            <person name="Song Z."/>
        </authorList>
    </citation>
    <scope>NUCLEOTIDE SEQUENCE</scope>
    <source>
        <strain evidence="1">EXF-8016</strain>
    </source>
</reference>